<dbReference type="RefSeq" id="WP_013535958.1">
    <property type="nucleotide sequence ID" value="NC_014924.1"/>
</dbReference>
<keyword evidence="1" id="KW-0472">Membrane</keyword>
<evidence type="ECO:0000313" key="2">
    <source>
        <dbReference type="EMBL" id="ADV28131.1"/>
    </source>
</evidence>
<dbReference type="AlphaFoldDB" id="E6WVD2"/>
<gene>
    <name evidence="2" type="ordered locus">Psesu_2297</name>
</gene>
<proteinExistence type="predicted"/>
<keyword evidence="3" id="KW-1185">Reference proteome</keyword>
<keyword evidence="1" id="KW-1133">Transmembrane helix</keyword>
<organism evidence="2 3">
    <name type="scientific">Pseudoxanthomonas suwonensis (strain 11-1)</name>
    <dbReference type="NCBI Taxonomy" id="743721"/>
    <lineage>
        <taxon>Bacteria</taxon>
        <taxon>Pseudomonadati</taxon>
        <taxon>Pseudomonadota</taxon>
        <taxon>Gammaproteobacteria</taxon>
        <taxon>Lysobacterales</taxon>
        <taxon>Lysobacteraceae</taxon>
        <taxon>Pseudoxanthomonas</taxon>
    </lineage>
</organism>
<sequence length="118" mass="13211">MKNYRATVDKRVIEAWDAKVAAFERKYGRPRRVLVAALVVGVCWLLYAPSAFALVAMFALVCVLIALQGHSQLSLLCPNCNRPPGGYLARGSGADEEVCVHCYYWLREPPWSRPKQDA</sequence>
<evidence type="ECO:0008006" key="4">
    <source>
        <dbReference type="Google" id="ProtNLM"/>
    </source>
</evidence>
<feature type="transmembrane region" description="Helical" evidence="1">
    <location>
        <begin position="34"/>
        <end position="67"/>
    </location>
</feature>
<dbReference type="EMBL" id="CP002446">
    <property type="protein sequence ID" value="ADV28131.1"/>
    <property type="molecule type" value="Genomic_DNA"/>
</dbReference>
<dbReference type="KEGG" id="psu:Psesu_2297"/>
<dbReference type="HOGENOM" id="CLU_2071151_0_0_6"/>
<dbReference type="Proteomes" id="UP000008632">
    <property type="component" value="Chromosome"/>
</dbReference>
<evidence type="ECO:0000313" key="3">
    <source>
        <dbReference type="Proteomes" id="UP000008632"/>
    </source>
</evidence>
<accession>E6WVD2</accession>
<name>E6WVD2_PSEUU</name>
<dbReference type="OrthoDB" id="7068551at2"/>
<reference evidence="2 3" key="1">
    <citation type="submission" date="2011-01" db="EMBL/GenBank/DDBJ databases">
        <title>Complete sequence of Pseudoxanthomonas suwonensis 11-1.</title>
        <authorList>
            <consortium name="US DOE Joint Genome Institute"/>
            <person name="Lucas S."/>
            <person name="Copeland A."/>
            <person name="Lapidus A."/>
            <person name="Cheng J.-F."/>
            <person name="Goodwin L."/>
            <person name="Pitluck S."/>
            <person name="Teshima H."/>
            <person name="Detter J.C."/>
            <person name="Han C."/>
            <person name="Tapia R."/>
            <person name="Land M."/>
            <person name="Hauser L."/>
            <person name="Kyrpides N."/>
            <person name="Ivanova N."/>
            <person name="Ovchinnikova G."/>
            <person name="Siebers A.K."/>
            <person name="Allgaier M."/>
            <person name="Thelen M.P."/>
            <person name="Hugenholtz P."/>
            <person name="Gladden J."/>
            <person name="Woyke T."/>
        </authorList>
    </citation>
    <scope>NUCLEOTIDE SEQUENCE [LARGE SCALE GENOMIC DNA]</scope>
    <source>
        <strain evidence="3">11-1</strain>
    </source>
</reference>
<dbReference type="STRING" id="743721.Psesu_2297"/>
<keyword evidence="1" id="KW-0812">Transmembrane</keyword>
<evidence type="ECO:0000256" key="1">
    <source>
        <dbReference type="SAM" id="Phobius"/>
    </source>
</evidence>
<protein>
    <recommendedName>
        <fullName evidence="4">Transmembrane protein</fullName>
    </recommendedName>
</protein>